<dbReference type="Proteomes" id="UP000299102">
    <property type="component" value="Unassembled WGS sequence"/>
</dbReference>
<dbReference type="EMBL" id="BGZK01001355">
    <property type="protein sequence ID" value="GBP77947.1"/>
    <property type="molecule type" value="Genomic_DNA"/>
</dbReference>
<dbReference type="AlphaFoldDB" id="A0A4C1YU53"/>
<gene>
    <name evidence="1" type="ORF">EVAR_83195_1</name>
</gene>
<protein>
    <submittedName>
        <fullName evidence="1">Uncharacterized protein</fullName>
    </submittedName>
</protein>
<name>A0A4C1YU53_EUMVA</name>
<comment type="caution">
    <text evidence="1">The sequence shown here is derived from an EMBL/GenBank/DDBJ whole genome shotgun (WGS) entry which is preliminary data.</text>
</comment>
<proteinExistence type="predicted"/>
<organism evidence="1 2">
    <name type="scientific">Eumeta variegata</name>
    <name type="common">Bagworm moth</name>
    <name type="synonym">Eumeta japonica</name>
    <dbReference type="NCBI Taxonomy" id="151549"/>
    <lineage>
        <taxon>Eukaryota</taxon>
        <taxon>Metazoa</taxon>
        <taxon>Ecdysozoa</taxon>
        <taxon>Arthropoda</taxon>
        <taxon>Hexapoda</taxon>
        <taxon>Insecta</taxon>
        <taxon>Pterygota</taxon>
        <taxon>Neoptera</taxon>
        <taxon>Endopterygota</taxon>
        <taxon>Lepidoptera</taxon>
        <taxon>Glossata</taxon>
        <taxon>Ditrysia</taxon>
        <taxon>Tineoidea</taxon>
        <taxon>Psychidae</taxon>
        <taxon>Oiketicinae</taxon>
        <taxon>Eumeta</taxon>
    </lineage>
</organism>
<reference evidence="1 2" key="1">
    <citation type="journal article" date="2019" name="Commun. Biol.">
        <title>The bagworm genome reveals a unique fibroin gene that provides high tensile strength.</title>
        <authorList>
            <person name="Kono N."/>
            <person name="Nakamura H."/>
            <person name="Ohtoshi R."/>
            <person name="Tomita M."/>
            <person name="Numata K."/>
            <person name="Arakawa K."/>
        </authorList>
    </citation>
    <scope>NUCLEOTIDE SEQUENCE [LARGE SCALE GENOMIC DNA]</scope>
</reference>
<accession>A0A4C1YU53</accession>
<evidence type="ECO:0000313" key="1">
    <source>
        <dbReference type="EMBL" id="GBP77947.1"/>
    </source>
</evidence>
<sequence length="138" mass="14478">MAVLRIPGAMRAHDGRDAGSLHAGGALPETISPDRQVFFLQTTTTTFFESGSKSTNVENVPNELHPLRWAASLLLLASSPSAAAPPVPPSAATAGAIALAVLVGTTMLFSDIDPGTYRNGRRYLAPVIDYHLRSAALP</sequence>
<evidence type="ECO:0000313" key="2">
    <source>
        <dbReference type="Proteomes" id="UP000299102"/>
    </source>
</evidence>
<keyword evidence="2" id="KW-1185">Reference proteome</keyword>